<dbReference type="Pfam" id="PF16757">
    <property type="entry name" value="Fucosidase_C"/>
    <property type="match status" value="1"/>
</dbReference>
<evidence type="ECO:0000256" key="2">
    <source>
        <dbReference type="ARBA" id="ARBA00007951"/>
    </source>
</evidence>
<dbReference type="PANTHER" id="PTHR10030">
    <property type="entry name" value="ALPHA-L-FUCOSIDASE"/>
    <property type="match status" value="1"/>
</dbReference>
<dbReference type="InterPro" id="IPR000933">
    <property type="entry name" value="Glyco_hydro_29"/>
</dbReference>
<comment type="caution">
    <text evidence="10">The sequence shown here is derived from an EMBL/GenBank/DDBJ whole genome shotgun (WGS) entry which is preliminary data.</text>
</comment>
<comment type="similarity">
    <text evidence="2">Belongs to the glycosyl hydrolase 29 family.</text>
</comment>
<dbReference type="SMART" id="SM00812">
    <property type="entry name" value="Alpha_L_fucos"/>
    <property type="match status" value="1"/>
</dbReference>
<protein>
    <recommendedName>
        <fullName evidence="3">alpha-L-fucosidase</fullName>
        <ecNumber evidence="3">3.2.1.51</ecNumber>
    </recommendedName>
</protein>
<dbReference type="InterPro" id="IPR017853">
    <property type="entry name" value="GH"/>
</dbReference>
<dbReference type="Pfam" id="PF01120">
    <property type="entry name" value="Alpha_L_fucos"/>
    <property type="match status" value="1"/>
</dbReference>
<evidence type="ECO:0000259" key="9">
    <source>
        <dbReference type="Pfam" id="PF16757"/>
    </source>
</evidence>
<keyword evidence="5" id="KW-0378">Hydrolase</keyword>
<comment type="function">
    <text evidence="1">Alpha-L-fucosidase is responsible for hydrolyzing the alpha-1,6-linked fucose joined to the reducing-end N-acetylglucosamine of the carbohydrate moieties of glycoproteins.</text>
</comment>
<evidence type="ECO:0000256" key="7">
    <source>
        <dbReference type="SAM" id="SignalP"/>
    </source>
</evidence>
<dbReference type="PRINTS" id="PR00741">
    <property type="entry name" value="GLHYDRLASE29"/>
</dbReference>
<sequence>MNAYPRRQVIATATALAAGAAVTAAGPLAAGATAAPYEPGPEAQDDWATVPPAVTVALAAHFDNDGIDTAEARGGDFDGSGYTFPGEELPAGRIELDGIPFDFPSAAAGAANNIVARGARIELPKGRYLSAHFLAACSYGATSGKVTVHYADGGTGQGTVGAPDWYAGGGLLAAPYRYTPDGTKDAHRVVIDATEVALDPAREAVALTLPDIGPAEPNRSALHLFALTLQPAAEGRALLLRGAKSTVSLLEESGAQSVEATVVNAGTVALLARDGLAVGVDVAGARTVDPAGIRRLDLGEQARVRIGIRNRPGTAAGTQQDGTVFAASGGRRVAAAGRRLTLGVPDYEPTAASLGTHQAPYWFHRVKFGIFIHWGVYSVPAWAPVGEQYAEWYWNHMQLPDNPTYAHHRAVYGEDFAYDDFIPMFRAEKYDPRAWVELFRDAGAQYHVLTSKHHEGFALWDTRLADRNSVRMGPKRDLVKELFDASKQYTPELHRGLYFSMPEWFNPDNPWRGHSPRNPYTLEPVPYTGYTSGKDYVLGYQAPQMLELIHGYEPQVLWCDIGGANDSHHVLAEYFNHAKNRDKPLEVAVNNRSGIPFHDFTTPEYTTYENTVVAKWESSRGLDPFSYGYNAATPDERYMTTEEIVHSLVDIVSKNGNFLLDIGPRADGTIPEIMERRLRETGDWLKVNGEAVYDTTYWSRMAQLGEDLRFTVRQNRAFYIHSLAAPGAQLTVEAAVPIRQGDRVTMLGYDRPLTWRTRGGALVIDVPEAARRAGKHAWVFKVGWEA</sequence>
<name>A0ABR7SGB5_9ACTN</name>
<evidence type="ECO:0000256" key="5">
    <source>
        <dbReference type="ARBA" id="ARBA00022801"/>
    </source>
</evidence>
<proteinExistence type="inferred from homology"/>
<dbReference type="RefSeq" id="WP_187814227.1">
    <property type="nucleotide sequence ID" value="NZ_JACTVJ010000006.1"/>
</dbReference>
<dbReference type="Gene3D" id="3.20.20.80">
    <property type="entry name" value="Glycosidases"/>
    <property type="match status" value="1"/>
</dbReference>
<dbReference type="EC" id="3.2.1.51" evidence="3"/>
<feature type="domain" description="Glycoside hydrolase family 29 N-terminal" evidence="8">
    <location>
        <begin position="346"/>
        <end position="690"/>
    </location>
</feature>
<dbReference type="PANTHER" id="PTHR10030:SF37">
    <property type="entry name" value="ALPHA-L-FUCOSIDASE-RELATED"/>
    <property type="match status" value="1"/>
</dbReference>
<feature type="signal peptide" evidence="7">
    <location>
        <begin position="1"/>
        <end position="34"/>
    </location>
</feature>
<evidence type="ECO:0000256" key="1">
    <source>
        <dbReference type="ARBA" id="ARBA00004071"/>
    </source>
</evidence>
<keyword evidence="6" id="KW-0326">Glycosidase</keyword>
<evidence type="ECO:0000313" key="11">
    <source>
        <dbReference type="Proteomes" id="UP000642284"/>
    </source>
</evidence>
<accession>A0ABR7SGB5</accession>
<evidence type="ECO:0000256" key="3">
    <source>
        <dbReference type="ARBA" id="ARBA00012662"/>
    </source>
</evidence>
<dbReference type="EMBL" id="JACTVJ010000006">
    <property type="protein sequence ID" value="MBC9713785.1"/>
    <property type="molecule type" value="Genomic_DNA"/>
</dbReference>
<gene>
    <name evidence="10" type="ORF">H9Y04_14535</name>
</gene>
<dbReference type="Gene3D" id="2.60.40.1180">
    <property type="entry name" value="Golgi alpha-mannosidase II"/>
    <property type="match status" value="1"/>
</dbReference>
<keyword evidence="4 7" id="KW-0732">Signal</keyword>
<evidence type="ECO:0000259" key="8">
    <source>
        <dbReference type="Pfam" id="PF01120"/>
    </source>
</evidence>
<evidence type="ECO:0000256" key="6">
    <source>
        <dbReference type="ARBA" id="ARBA00023295"/>
    </source>
</evidence>
<dbReference type="Proteomes" id="UP000642284">
    <property type="component" value="Unassembled WGS sequence"/>
</dbReference>
<evidence type="ECO:0000313" key="10">
    <source>
        <dbReference type="EMBL" id="MBC9713785.1"/>
    </source>
</evidence>
<dbReference type="InterPro" id="IPR057739">
    <property type="entry name" value="Glyco_hydro_29_N"/>
</dbReference>
<dbReference type="SUPFAM" id="SSF51445">
    <property type="entry name" value="(Trans)glycosidases"/>
    <property type="match status" value="1"/>
</dbReference>
<evidence type="ECO:0000256" key="4">
    <source>
        <dbReference type="ARBA" id="ARBA00022729"/>
    </source>
</evidence>
<dbReference type="InterPro" id="IPR013780">
    <property type="entry name" value="Glyco_hydro_b"/>
</dbReference>
<reference evidence="10 11" key="1">
    <citation type="submission" date="2020-08" db="EMBL/GenBank/DDBJ databases">
        <title>Genemic of Streptomyces polyaspartic.</title>
        <authorList>
            <person name="Liu W."/>
        </authorList>
    </citation>
    <scope>NUCLEOTIDE SEQUENCE [LARGE SCALE GENOMIC DNA]</scope>
    <source>
        <strain evidence="10 11">TRM66268-LWL</strain>
    </source>
</reference>
<dbReference type="PROSITE" id="PS51318">
    <property type="entry name" value="TAT"/>
    <property type="match status" value="1"/>
</dbReference>
<organism evidence="10 11">
    <name type="scientific">Streptomyces polyasparticus</name>
    <dbReference type="NCBI Taxonomy" id="2767826"/>
    <lineage>
        <taxon>Bacteria</taxon>
        <taxon>Bacillati</taxon>
        <taxon>Actinomycetota</taxon>
        <taxon>Actinomycetes</taxon>
        <taxon>Kitasatosporales</taxon>
        <taxon>Streptomycetaceae</taxon>
        <taxon>Streptomyces</taxon>
    </lineage>
</organism>
<dbReference type="InterPro" id="IPR006311">
    <property type="entry name" value="TAT_signal"/>
</dbReference>
<dbReference type="InterPro" id="IPR016286">
    <property type="entry name" value="FUC_metazoa-typ"/>
</dbReference>
<keyword evidence="11" id="KW-1185">Reference proteome</keyword>
<feature type="domain" description="Alpha-L-fucosidase C-terminal" evidence="9">
    <location>
        <begin position="706"/>
        <end position="782"/>
    </location>
</feature>
<feature type="chain" id="PRO_5046974844" description="alpha-L-fucosidase" evidence="7">
    <location>
        <begin position="35"/>
        <end position="786"/>
    </location>
</feature>
<dbReference type="InterPro" id="IPR031919">
    <property type="entry name" value="Fucosidase_C"/>
</dbReference>